<gene>
    <name evidence="1" type="ORF">E1284_13385</name>
</gene>
<proteinExistence type="predicted"/>
<dbReference type="AlphaFoldDB" id="A0A4R4P610"/>
<dbReference type="Proteomes" id="UP000295431">
    <property type="component" value="Unassembled WGS sequence"/>
</dbReference>
<organism evidence="1 2">
    <name type="scientific">Actinomadura bangladeshensis</name>
    <dbReference type="NCBI Taxonomy" id="453573"/>
    <lineage>
        <taxon>Bacteria</taxon>
        <taxon>Bacillati</taxon>
        <taxon>Actinomycetota</taxon>
        <taxon>Actinomycetes</taxon>
        <taxon>Streptosporangiales</taxon>
        <taxon>Thermomonosporaceae</taxon>
        <taxon>Actinomadura</taxon>
    </lineage>
</organism>
<dbReference type="OrthoDB" id="517270at2"/>
<name>A0A4R4P610_9ACTN</name>
<comment type="caution">
    <text evidence="1">The sequence shown here is derived from an EMBL/GenBank/DDBJ whole genome shotgun (WGS) entry which is preliminary data.</text>
</comment>
<sequence length="99" mass="11094">MLDDAALERSSIVANCAMNRERTLKGYVRELGVHVLAEAGRRLTASLCRAGFAYDPRRRRISLRGHRKIELPYHYIGADDRAGPNYTGQPAVDSFYTPA</sequence>
<accession>A0A4R4P610</accession>
<reference evidence="1 2" key="1">
    <citation type="submission" date="2019-03" db="EMBL/GenBank/DDBJ databases">
        <title>Draft genome sequences of novel Actinobacteria.</title>
        <authorList>
            <person name="Sahin N."/>
            <person name="Ay H."/>
            <person name="Saygin H."/>
        </authorList>
    </citation>
    <scope>NUCLEOTIDE SEQUENCE [LARGE SCALE GENOMIC DNA]</scope>
    <source>
        <strain evidence="1 2">DSM 45347</strain>
    </source>
</reference>
<evidence type="ECO:0000313" key="2">
    <source>
        <dbReference type="Proteomes" id="UP000295431"/>
    </source>
</evidence>
<dbReference type="RefSeq" id="WP_131939376.1">
    <property type="nucleotide sequence ID" value="NZ_BAAAMX010000031.1"/>
</dbReference>
<keyword evidence="2" id="KW-1185">Reference proteome</keyword>
<protein>
    <submittedName>
        <fullName evidence="1">Uncharacterized protein</fullName>
    </submittedName>
</protein>
<dbReference type="EMBL" id="SMJW01000054">
    <property type="protein sequence ID" value="TDC16230.1"/>
    <property type="molecule type" value="Genomic_DNA"/>
</dbReference>
<evidence type="ECO:0000313" key="1">
    <source>
        <dbReference type="EMBL" id="TDC16230.1"/>
    </source>
</evidence>